<dbReference type="OrthoDB" id="5427780at2759"/>
<dbReference type="InterPro" id="IPR009057">
    <property type="entry name" value="Homeodomain-like_sf"/>
</dbReference>
<feature type="domain" description="Myb-like" evidence="1">
    <location>
        <begin position="44"/>
        <end position="85"/>
    </location>
</feature>
<evidence type="ECO:0000259" key="1">
    <source>
        <dbReference type="PROSITE" id="PS50090"/>
    </source>
</evidence>
<dbReference type="InterPro" id="IPR001005">
    <property type="entry name" value="SANT/Myb"/>
</dbReference>
<reference evidence="3" key="1">
    <citation type="submission" date="2019-04" db="EMBL/GenBank/DDBJ databases">
        <title>Friends and foes A comparative genomics studyof 23 Aspergillus species from section Flavi.</title>
        <authorList>
            <consortium name="DOE Joint Genome Institute"/>
            <person name="Kjaerbolling I."/>
            <person name="Vesth T."/>
            <person name="Frisvad J.C."/>
            <person name="Nybo J.L."/>
            <person name="Theobald S."/>
            <person name="Kildgaard S."/>
            <person name="Isbrandt T."/>
            <person name="Kuo A."/>
            <person name="Sato A."/>
            <person name="Lyhne E.K."/>
            <person name="Kogle M.E."/>
            <person name="Wiebenga A."/>
            <person name="Kun R.S."/>
            <person name="Lubbers R.J."/>
            <person name="Makela M.R."/>
            <person name="Barry K."/>
            <person name="Chovatia M."/>
            <person name="Clum A."/>
            <person name="Daum C."/>
            <person name="Haridas S."/>
            <person name="He G."/>
            <person name="LaButti K."/>
            <person name="Lipzen A."/>
            <person name="Mondo S."/>
            <person name="Riley R."/>
            <person name="Salamov A."/>
            <person name="Simmons B.A."/>
            <person name="Magnuson J.K."/>
            <person name="Henrissat B."/>
            <person name="Mortensen U.H."/>
            <person name="Larsen T.O."/>
            <person name="Devries R.P."/>
            <person name="Grigoriev I.V."/>
            <person name="Machida M."/>
            <person name="Baker S.E."/>
            <person name="Andersen M.R."/>
        </authorList>
    </citation>
    <scope>NUCLEOTIDE SEQUENCE [LARGE SCALE GENOMIC DNA]</scope>
    <source>
        <strain evidence="3">CBS 553.77</strain>
    </source>
</reference>
<proteinExistence type="predicted"/>
<dbReference type="AlphaFoldDB" id="A0A5N6YXF9"/>
<sequence length="158" mass="18420">MPVFIMDGESHRVPFIPFFRAYRSTHNAKIVRTSPKASTLNAMWSAQDDRILWNLRTCNVPWKYISAAMNNRPVDDLKKRWVNHLHEGRSTKTAIKKSTTNVKHVFYTDENFDLEDVLLLHTIAAKWEKDKWLTVSARFNARTGRNITSEEAKSMIDL</sequence>
<protein>
    <recommendedName>
        <fullName evidence="1">Myb-like domain-containing protein</fullName>
    </recommendedName>
</protein>
<dbReference type="Proteomes" id="UP000327118">
    <property type="component" value="Unassembled WGS sequence"/>
</dbReference>
<dbReference type="SUPFAM" id="SSF46689">
    <property type="entry name" value="Homeodomain-like"/>
    <property type="match status" value="1"/>
</dbReference>
<name>A0A5N6YXF9_9EURO</name>
<evidence type="ECO:0000313" key="2">
    <source>
        <dbReference type="EMBL" id="KAE8349099.1"/>
    </source>
</evidence>
<organism evidence="2 3">
    <name type="scientific">Aspergillus coremiiformis</name>
    <dbReference type="NCBI Taxonomy" id="138285"/>
    <lineage>
        <taxon>Eukaryota</taxon>
        <taxon>Fungi</taxon>
        <taxon>Dikarya</taxon>
        <taxon>Ascomycota</taxon>
        <taxon>Pezizomycotina</taxon>
        <taxon>Eurotiomycetes</taxon>
        <taxon>Eurotiomycetidae</taxon>
        <taxon>Eurotiales</taxon>
        <taxon>Aspergillaceae</taxon>
        <taxon>Aspergillus</taxon>
        <taxon>Aspergillus subgen. Circumdati</taxon>
    </lineage>
</organism>
<dbReference type="PROSITE" id="PS50090">
    <property type="entry name" value="MYB_LIKE"/>
    <property type="match status" value="1"/>
</dbReference>
<evidence type="ECO:0000313" key="3">
    <source>
        <dbReference type="Proteomes" id="UP000327118"/>
    </source>
</evidence>
<keyword evidence="3" id="KW-1185">Reference proteome</keyword>
<dbReference type="EMBL" id="ML739346">
    <property type="protein sequence ID" value="KAE8349099.1"/>
    <property type="molecule type" value="Genomic_DNA"/>
</dbReference>
<gene>
    <name evidence="2" type="ORF">BDV28DRAFT_160778</name>
</gene>
<accession>A0A5N6YXF9</accession>